<evidence type="ECO:0000259" key="14">
    <source>
        <dbReference type="PROSITE" id="PS50261"/>
    </source>
</evidence>
<dbReference type="PROSITE" id="PS50261">
    <property type="entry name" value="G_PROTEIN_RECEP_F2_4"/>
    <property type="match status" value="1"/>
</dbReference>
<keyword evidence="9" id="KW-0325">Glycoprotein</keyword>
<dbReference type="InterPro" id="IPR017981">
    <property type="entry name" value="GPCR_2-like_7TM"/>
</dbReference>
<dbReference type="GO" id="GO:0007188">
    <property type="term" value="P:adenylate cyclase-modulating G protein-coupled receptor signaling pathway"/>
    <property type="evidence" value="ECO:0007669"/>
    <property type="project" value="TreeGrafter"/>
</dbReference>
<evidence type="ECO:0000256" key="8">
    <source>
        <dbReference type="ARBA" id="ARBA00023170"/>
    </source>
</evidence>
<protein>
    <submittedName>
        <fullName evidence="15">Corticotropin-releasing factor receptor 1-like</fullName>
    </submittedName>
</protein>
<evidence type="ECO:0000256" key="12">
    <source>
        <dbReference type="SAM" id="Phobius"/>
    </source>
</evidence>
<dbReference type="Pfam" id="PF02793">
    <property type="entry name" value="HRM"/>
    <property type="match status" value="1"/>
</dbReference>
<keyword evidence="6" id="KW-0297">G-protein coupled receptor</keyword>
<feature type="transmembrane region" description="Helical" evidence="12">
    <location>
        <begin position="150"/>
        <end position="172"/>
    </location>
</feature>
<evidence type="ECO:0000313" key="15">
    <source>
        <dbReference type="EMBL" id="GFR90382.1"/>
    </source>
</evidence>
<dbReference type="SUPFAM" id="SSF81321">
    <property type="entry name" value="Family A G protein-coupled receptor-like"/>
    <property type="match status" value="1"/>
</dbReference>
<dbReference type="PANTHER" id="PTHR45620:SF15">
    <property type="entry name" value="DIURETIC HORMONE 44 RECEPTOR 1-RELATED"/>
    <property type="match status" value="1"/>
</dbReference>
<dbReference type="Gene3D" id="4.10.1240.10">
    <property type="entry name" value="GPCR, family 2, extracellular hormone receptor domain"/>
    <property type="match status" value="1"/>
</dbReference>
<dbReference type="GO" id="GO:0007166">
    <property type="term" value="P:cell surface receptor signaling pathway"/>
    <property type="evidence" value="ECO:0007669"/>
    <property type="project" value="InterPro"/>
</dbReference>
<dbReference type="Proteomes" id="UP000762676">
    <property type="component" value="Unassembled WGS sequence"/>
</dbReference>
<evidence type="ECO:0000313" key="16">
    <source>
        <dbReference type="Proteomes" id="UP000762676"/>
    </source>
</evidence>
<comment type="similarity">
    <text evidence="2">Belongs to the G-protein coupled receptor 2 family.</text>
</comment>
<feature type="transmembrane region" description="Helical" evidence="12">
    <location>
        <begin position="268"/>
        <end position="293"/>
    </location>
</feature>
<organism evidence="15 16">
    <name type="scientific">Elysia marginata</name>
    <dbReference type="NCBI Taxonomy" id="1093978"/>
    <lineage>
        <taxon>Eukaryota</taxon>
        <taxon>Metazoa</taxon>
        <taxon>Spiralia</taxon>
        <taxon>Lophotrochozoa</taxon>
        <taxon>Mollusca</taxon>
        <taxon>Gastropoda</taxon>
        <taxon>Heterobranchia</taxon>
        <taxon>Euthyneura</taxon>
        <taxon>Panpulmonata</taxon>
        <taxon>Sacoglossa</taxon>
        <taxon>Placobranchoidea</taxon>
        <taxon>Plakobranchidae</taxon>
        <taxon>Elysia</taxon>
    </lineage>
</organism>
<dbReference type="EMBL" id="BMAT01005282">
    <property type="protein sequence ID" value="GFR90382.1"/>
    <property type="molecule type" value="Genomic_DNA"/>
</dbReference>
<keyword evidence="7 12" id="KW-0472">Membrane</keyword>
<evidence type="ECO:0000256" key="2">
    <source>
        <dbReference type="ARBA" id="ARBA00005314"/>
    </source>
</evidence>
<dbReference type="InterPro" id="IPR000832">
    <property type="entry name" value="GPCR_2_secretin-like"/>
</dbReference>
<gene>
    <name evidence="15" type="ORF">ElyMa_002566500</name>
</gene>
<keyword evidence="5 12" id="KW-1133">Transmembrane helix</keyword>
<sequence>MPSASGTSLKGLPGNPKGYHTGDRCDPHSDLNLQTISEEGVQYCESTWDSFLCWPAAPVGHVLSQVCPKLAVTSKVLNASKECTLNGTWSLTNFDTCMTDDFPEHPLDDHVFHDYSLGINVIYHIGYSITIIALIIALTIFWYFRSLRCLRNIIHCNLLCAFLLNSVGWLVLHNTVMKIYLTHPTLCSLIVIVVYHLHSIPFYWMFIEGLYLFTIIAWAFTASRIKLWYYLVLGWGVPFIPTAAWAAVKWNILNTESCLLTSDIRYDLIINLPVLILLLLNVFFIIAIIWVLVTKLRASNTLETRQSRKATRATVVLFPLLGVTYIFFLKAPMHSRDVNLTFGYINTVLQSFQGLFVAMIYCFWNGEVRSLVRLKLSAIQDSRSLSRYTRSSFFGSPRRSSCYAMANTNCNGRHAGGGGGAAGATSIVLSGSGCNLALAADGSRVPPVEEATVMVVCGDGPTQPCSNGDGGQRTKVLRTSAEETEGNHGTYRFCRLTPMITSGTYRAHIGTL</sequence>
<dbReference type="PANTHER" id="PTHR45620">
    <property type="entry name" value="PDF RECEPTOR-LIKE PROTEIN-RELATED"/>
    <property type="match status" value="1"/>
</dbReference>
<dbReference type="SMART" id="SM00008">
    <property type="entry name" value="HormR"/>
    <property type="match status" value="1"/>
</dbReference>
<keyword evidence="16" id="KW-1185">Reference proteome</keyword>
<proteinExistence type="inferred from homology"/>
<feature type="domain" description="G-protein coupled receptors family 2 profile 2" evidence="14">
    <location>
        <begin position="119"/>
        <end position="365"/>
    </location>
</feature>
<dbReference type="PRINTS" id="PR00249">
    <property type="entry name" value="GPCRSECRETIN"/>
</dbReference>
<feature type="transmembrane region" description="Helical" evidence="12">
    <location>
        <begin position="203"/>
        <end position="220"/>
    </location>
</feature>
<keyword evidence="4 12" id="KW-0812">Transmembrane</keyword>
<name>A0AAV4GXG4_9GAST</name>
<feature type="transmembrane region" description="Helical" evidence="12">
    <location>
        <begin position="121"/>
        <end position="144"/>
    </location>
</feature>
<feature type="transmembrane region" description="Helical" evidence="12">
    <location>
        <begin position="343"/>
        <end position="364"/>
    </location>
</feature>
<dbReference type="AlphaFoldDB" id="A0AAV4GXG4"/>
<keyword evidence="8 15" id="KW-0675">Receptor</keyword>
<evidence type="ECO:0000256" key="11">
    <source>
        <dbReference type="SAM" id="MobiDB-lite"/>
    </source>
</evidence>
<accession>A0AAV4GXG4</accession>
<evidence type="ECO:0000256" key="6">
    <source>
        <dbReference type="ARBA" id="ARBA00023040"/>
    </source>
</evidence>
<dbReference type="InterPro" id="IPR050332">
    <property type="entry name" value="GPCR_2"/>
</dbReference>
<dbReference type="SUPFAM" id="SSF111418">
    <property type="entry name" value="Hormone receptor domain"/>
    <property type="match status" value="1"/>
</dbReference>
<reference evidence="15 16" key="1">
    <citation type="journal article" date="2021" name="Elife">
        <title>Chloroplast acquisition without the gene transfer in kleptoplastic sea slugs, Plakobranchus ocellatus.</title>
        <authorList>
            <person name="Maeda T."/>
            <person name="Takahashi S."/>
            <person name="Yoshida T."/>
            <person name="Shimamura S."/>
            <person name="Takaki Y."/>
            <person name="Nagai Y."/>
            <person name="Toyoda A."/>
            <person name="Suzuki Y."/>
            <person name="Arimoto A."/>
            <person name="Ishii H."/>
            <person name="Satoh N."/>
            <person name="Nishiyama T."/>
            <person name="Hasebe M."/>
            <person name="Maruyama T."/>
            <person name="Minagawa J."/>
            <person name="Obokata J."/>
            <person name="Shigenobu S."/>
        </authorList>
    </citation>
    <scope>NUCLEOTIDE SEQUENCE [LARGE SCALE GENOMIC DNA]</scope>
</reference>
<evidence type="ECO:0000256" key="4">
    <source>
        <dbReference type="ARBA" id="ARBA00022692"/>
    </source>
</evidence>
<evidence type="ECO:0000256" key="5">
    <source>
        <dbReference type="ARBA" id="ARBA00022989"/>
    </source>
</evidence>
<dbReference type="InterPro" id="IPR001879">
    <property type="entry name" value="GPCR_2_extracellular_dom"/>
</dbReference>
<evidence type="ECO:0000256" key="7">
    <source>
        <dbReference type="ARBA" id="ARBA00023136"/>
    </source>
</evidence>
<feature type="transmembrane region" description="Helical" evidence="12">
    <location>
        <begin position="227"/>
        <end position="248"/>
    </location>
</feature>
<keyword evidence="3" id="KW-1003">Cell membrane</keyword>
<feature type="transmembrane region" description="Helical" evidence="12">
    <location>
        <begin position="179"/>
        <end position="197"/>
    </location>
</feature>
<dbReference type="GO" id="GO:0017046">
    <property type="term" value="F:peptide hormone binding"/>
    <property type="evidence" value="ECO:0007669"/>
    <property type="project" value="TreeGrafter"/>
</dbReference>
<evidence type="ECO:0000256" key="10">
    <source>
        <dbReference type="ARBA" id="ARBA00023224"/>
    </source>
</evidence>
<comment type="caution">
    <text evidence="15">The sequence shown here is derived from an EMBL/GenBank/DDBJ whole genome shotgun (WGS) entry which is preliminary data.</text>
</comment>
<dbReference type="InterPro" id="IPR017983">
    <property type="entry name" value="GPCR_2_secretin-like_CS"/>
</dbReference>
<comment type="subcellular location">
    <subcellularLocation>
        <location evidence="1">Cell membrane</location>
        <topology evidence="1">Multi-pass membrane protein</topology>
    </subcellularLocation>
</comment>
<dbReference type="GO" id="GO:0005886">
    <property type="term" value="C:plasma membrane"/>
    <property type="evidence" value="ECO:0007669"/>
    <property type="project" value="UniProtKB-SubCell"/>
</dbReference>
<dbReference type="PROSITE" id="PS00649">
    <property type="entry name" value="G_PROTEIN_RECEP_F2_1"/>
    <property type="match status" value="1"/>
</dbReference>
<keyword evidence="10" id="KW-0807">Transducer</keyword>
<dbReference type="GO" id="GO:0008528">
    <property type="term" value="F:G protein-coupled peptide receptor activity"/>
    <property type="evidence" value="ECO:0007669"/>
    <property type="project" value="TreeGrafter"/>
</dbReference>
<dbReference type="PROSITE" id="PS50227">
    <property type="entry name" value="G_PROTEIN_RECEP_F2_3"/>
    <property type="match status" value="1"/>
</dbReference>
<feature type="domain" description="G-protein coupled receptors family 2 profile 1" evidence="13">
    <location>
        <begin position="24"/>
        <end position="101"/>
    </location>
</feature>
<dbReference type="Pfam" id="PF00002">
    <property type="entry name" value="7tm_2"/>
    <property type="match status" value="1"/>
</dbReference>
<dbReference type="PROSITE" id="PS00650">
    <property type="entry name" value="G_PROTEIN_RECEP_F2_2"/>
    <property type="match status" value="1"/>
</dbReference>
<evidence type="ECO:0000256" key="3">
    <source>
        <dbReference type="ARBA" id="ARBA00022475"/>
    </source>
</evidence>
<feature type="region of interest" description="Disordered" evidence="11">
    <location>
        <begin position="1"/>
        <end position="25"/>
    </location>
</feature>
<feature type="transmembrane region" description="Helical" evidence="12">
    <location>
        <begin position="313"/>
        <end position="331"/>
    </location>
</feature>
<evidence type="ECO:0000259" key="13">
    <source>
        <dbReference type="PROSITE" id="PS50227"/>
    </source>
</evidence>
<evidence type="ECO:0000256" key="1">
    <source>
        <dbReference type="ARBA" id="ARBA00004651"/>
    </source>
</evidence>
<dbReference type="Gene3D" id="1.20.1070.10">
    <property type="entry name" value="Rhodopsin 7-helix transmembrane proteins"/>
    <property type="match status" value="1"/>
</dbReference>
<evidence type="ECO:0000256" key="9">
    <source>
        <dbReference type="ARBA" id="ARBA00023180"/>
    </source>
</evidence>
<dbReference type="InterPro" id="IPR036445">
    <property type="entry name" value="GPCR_2_extracell_dom_sf"/>
</dbReference>